<feature type="domain" description="HTH arsR-type" evidence="2">
    <location>
        <begin position="221"/>
        <end position="300"/>
    </location>
</feature>
<dbReference type="InterPro" id="IPR001845">
    <property type="entry name" value="HTH_ArsR_DNA-bd_dom"/>
</dbReference>
<dbReference type="Pfam" id="PF01022">
    <property type="entry name" value="HTH_5"/>
    <property type="match status" value="1"/>
</dbReference>
<dbReference type="GO" id="GO:0003677">
    <property type="term" value="F:DNA binding"/>
    <property type="evidence" value="ECO:0007669"/>
    <property type="project" value="UniProtKB-KW"/>
</dbReference>
<dbReference type="RefSeq" id="WP_013914102.1">
    <property type="nucleotide sequence ID" value="NC_015690.1"/>
</dbReference>
<dbReference type="Proteomes" id="UP000006620">
    <property type="component" value="Chromosome"/>
</dbReference>
<reference evidence="4" key="1">
    <citation type="submission" date="2011-06" db="EMBL/GenBank/DDBJ databases">
        <title>Complete genome sequence of Paenibacillus mucilaginosus KNP414.</title>
        <authorList>
            <person name="Wang J."/>
            <person name="Hu S."/>
            <person name="Hu X."/>
            <person name="Zhang B."/>
            <person name="Dong D."/>
            <person name="Zhang S."/>
            <person name="Zhao K."/>
            <person name="Wu D."/>
        </authorList>
    </citation>
    <scope>NUCLEOTIDE SEQUENCE [LARGE SCALE GENOMIC DNA]</scope>
    <source>
        <strain evidence="4">KNP414</strain>
    </source>
</reference>
<dbReference type="SUPFAM" id="SSF46785">
    <property type="entry name" value="Winged helix' DNA-binding domain"/>
    <property type="match status" value="1"/>
</dbReference>
<sequence length="312" mass="35216">MSTPIDIKFAPTYELINSLHTYLCRIWHKRIDLGADWHAGVRDRLSPGFRSHLDASELRPEWRFVYLLAHLYPGRGGPASFLDWLEELSPGDMYELLAPRLPAVTGDLAGLQQWLAGLLRPWYEQYFADFDQDMLVRLEQAAGRHRALLGTLPPAELAEELTNGLRFEEDGGIRQLVLTPQYHFQPGNVFYLYGGGLLLCQYPADLHAPQPDDGPSPPLYRTLRSLGERSRLRILRYVSGGPRSFTDILRHVGLSKGITHEHISNLRCAGLLRAHVVGENVTVFSLRSSAVIRLQEQLLSYVEGDADNSHDV</sequence>
<dbReference type="Gene3D" id="1.10.10.10">
    <property type="entry name" value="Winged helix-like DNA-binding domain superfamily/Winged helix DNA-binding domain"/>
    <property type="match status" value="1"/>
</dbReference>
<protein>
    <submittedName>
        <fullName evidence="3">Transcriptional regulator, ArsR family</fullName>
    </submittedName>
</protein>
<name>F8FMC8_PAEMK</name>
<proteinExistence type="predicted"/>
<evidence type="ECO:0000256" key="1">
    <source>
        <dbReference type="ARBA" id="ARBA00023125"/>
    </source>
</evidence>
<keyword evidence="1" id="KW-0238">DNA-binding</keyword>
<dbReference type="GO" id="GO:0003700">
    <property type="term" value="F:DNA-binding transcription factor activity"/>
    <property type="evidence" value="ECO:0007669"/>
    <property type="project" value="InterPro"/>
</dbReference>
<dbReference type="KEGG" id="pms:KNP414_00311"/>
<evidence type="ECO:0000313" key="4">
    <source>
        <dbReference type="Proteomes" id="UP000006620"/>
    </source>
</evidence>
<dbReference type="CDD" id="cd00090">
    <property type="entry name" value="HTH_ARSR"/>
    <property type="match status" value="1"/>
</dbReference>
<dbReference type="EMBL" id="CP002869">
    <property type="protein sequence ID" value="AEI38936.1"/>
    <property type="molecule type" value="Genomic_DNA"/>
</dbReference>
<dbReference type="InterPro" id="IPR036388">
    <property type="entry name" value="WH-like_DNA-bd_sf"/>
</dbReference>
<dbReference type="InterPro" id="IPR036390">
    <property type="entry name" value="WH_DNA-bd_sf"/>
</dbReference>
<dbReference type="SMART" id="SM00418">
    <property type="entry name" value="HTH_ARSR"/>
    <property type="match status" value="1"/>
</dbReference>
<evidence type="ECO:0000259" key="2">
    <source>
        <dbReference type="SMART" id="SM00418"/>
    </source>
</evidence>
<accession>F8FMC8</accession>
<gene>
    <name evidence="3" type="ordered locus">KNP414_00311</name>
</gene>
<dbReference type="InterPro" id="IPR011991">
    <property type="entry name" value="ArsR-like_HTH"/>
</dbReference>
<dbReference type="PATRIC" id="fig|1036673.3.peg.268"/>
<dbReference type="HOGENOM" id="CLU_077394_0_0_9"/>
<organism evidence="3 4">
    <name type="scientific">Paenibacillus mucilaginosus (strain KNP414)</name>
    <dbReference type="NCBI Taxonomy" id="1036673"/>
    <lineage>
        <taxon>Bacteria</taxon>
        <taxon>Bacillati</taxon>
        <taxon>Bacillota</taxon>
        <taxon>Bacilli</taxon>
        <taxon>Bacillales</taxon>
        <taxon>Paenibacillaceae</taxon>
        <taxon>Paenibacillus</taxon>
    </lineage>
</organism>
<dbReference type="AlphaFoldDB" id="F8FMC8"/>
<reference evidence="3 4" key="2">
    <citation type="journal article" date="2013" name="Genome Announc.">
        <title>Genome Sequence of Growth-Improving Paenibacillus mucilaginosus Strain KNP414.</title>
        <authorList>
            <person name="Lu J.J."/>
            <person name="Wang J.F."/>
            <person name="Hu X.F."/>
        </authorList>
    </citation>
    <scope>NUCLEOTIDE SEQUENCE [LARGE SCALE GENOMIC DNA]</scope>
    <source>
        <strain evidence="3 4">KNP414</strain>
    </source>
</reference>
<evidence type="ECO:0000313" key="3">
    <source>
        <dbReference type="EMBL" id="AEI38936.1"/>
    </source>
</evidence>